<comment type="caution">
    <text evidence="1">The sequence shown here is derived from an EMBL/GenBank/DDBJ whole genome shotgun (WGS) entry which is preliminary data.</text>
</comment>
<dbReference type="EMBL" id="JAKMXF010000321">
    <property type="protein sequence ID" value="KAI6649419.1"/>
    <property type="molecule type" value="Genomic_DNA"/>
</dbReference>
<dbReference type="AlphaFoldDB" id="A0AAV7JLW8"/>
<accession>A0AAV7JLW8</accession>
<organism evidence="1 2">
    <name type="scientific">Oopsacas minuta</name>
    <dbReference type="NCBI Taxonomy" id="111878"/>
    <lineage>
        <taxon>Eukaryota</taxon>
        <taxon>Metazoa</taxon>
        <taxon>Porifera</taxon>
        <taxon>Hexactinellida</taxon>
        <taxon>Hexasterophora</taxon>
        <taxon>Lyssacinosida</taxon>
        <taxon>Leucopsacidae</taxon>
        <taxon>Oopsacas</taxon>
    </lineage>
</organism>
<sequence length="337" mass="39071">MTMIRSVSLDDMKDQEPEILFSGYVKKMCRRFRLWQQRVLTLNSHGDLYLTKINNKDPISFSSYCPQKNQKPPVNIFQLGVVTRQGQVSDGKWPKKLDLRQSLVVESKSTKFLFLPSIQAAEALRTQLQILQWRTDSELEKEEESLVVKRRHAIKRREHPIQKEQNIHPKSNIAPVQAVQGILNMKELGKFAENVKSQLIQKSEAIHCQEEGDQSITVSCILSLDFEVRENLVSCKVSHSLEDLTKMDKLPSKSSSLLRLLKNSEYDNKPKPILKNSKQEYFSRPQKSQKKVRFDSAQAFRISTPANPRSVQLNWQNEILPNFYQHVRKHSFDAINN</sequence>
<evidence type="ECO:0000313" key="2">
    <source>
        <dbReference type="Proteomes" id="UP001165289"/>
    </source>
</evidence>
<name>A0AAV7JLW8_9METZ</name>
<gene>
    <name evidence="1" type="ORF">LOD99_11784</name>
</gene>
<reference evidence="1 2" key="1">
    <citation type="journal article" date="2023" name="BMC Biol.">
        <title>The compact genome of the sponge Oopsacas minuta (Hexactinellida) is lacking key metazoan core genes.</title>
        <authorList>
            <person name="Santini S."/>
            <person name="Schenkelaars Q."/>
            <person name="Jourda C."/>
            <person name="Duchesne M."/>
            <person name="Belahbib H."/>
            <person name="Rocher C."/>
            <person name="Selva M."/>
            <person name="Riesgo A."/>
            <person name="Vervoort M."/>
            <person name="Leys S.P."/>
            <person name="Kodjabachian L."/>
            <person name="Le Bivic A."/>
            <person name="Borchiellini C."/>
            <person name="Claverie J.M."/>
            <person name="Renard E."/>
        </authorList>
    </citation>
    <scope>NUCLEOTIDE SEQUENCE [LARGE SCALE GENOMIC DNA]</scope>
    <source>
        <strain evidence="1">SPO-2</strain>
    </source>
</reference>
<dbReference type="Proteomes" id="UP001165289">
    <property type="component" value="Unassembled WGS sequence"/>
</dbReference>
<keyword evidence="2" id="KW-1185">Reference proteome</keyword>
<protein>
    <submittedName>
        <fullName evidence="1">Uncharacterized protein</fullName>
    </submittedName>
</protein>
<proteinExistence type="predicted"/>
<evidence type="ECO:0000313" key="1">
    <source>
        <dbReference type="EMBL" id="KAI6649419.1"/>
    </source>
</evidence>